<comment type="caution">
    <text evidence="17">The sequence shown here is derived from an EMBL/GenBank/DDBJ whole genome shotgun (WGS) entry which is preliminary data.</text>
</comment>
<evidence type="ECO:0000256" key="8">
    <source>
        <dbReference type="ARBA" id="ARBA00022771"/>
    </source>
</evidence>
<evidence type="ECO:0000256" key="3">
    <source>
        <dbReference type="ARBA" id="ARBA00004906"/>
    </source>
</evidence>
<keyword evidence="8 14" id="KW-0863">Zinc-finger</keyword>
<evidence type="ECO:0000256" key="1">
    <source>
        <dbReference type="ARBA" id="ARBA00000900"/>
    </source>
</evidence>
<feature type="transmembrane region" description="Helical" evidence="15">
    <location>
        <begin position="6"/>
        <end position="28"/>
    </location>
</feature>
<proteinExistence type="inferred from homology"/>
<evidence type="ECO:0000256" key="4">
    <source>
        <dbReference type="ARBA" id="ARBA00012483"/>
    </source>
</evidence>
<dbReference type="SMART" id="SM00184">
    <property type="entry name" value="RING"/>
    <property type="match status" value="1"/>
</dbReference>
<dbReference type="GO" id="GO:0008270">
    <property type="term" value="F:zinc ion binding"/>
    <property type="evidence" value="ECO:0007669"/>
    <property type="project" value="UniProtKB-KW"/>
</dbReference>
<evidence type="ECO:0000256" key="15">
    <source>
        <dbReference type="SAM" id="Phobius"/>
    </source>
</evidence>
<evidence type="ECO:0000313" key="18">
    <source>
        <dbReference type="Proteomes" id="UP001359559"/>
    </source>
</evidence>
<dbReference type="PANTHER" id="PTHR46913:SF1">
    <property type="entry name" value="RING-H2 FINGER PROTEIN ATL16"/>
    <property type="match status" value="1"/>
</dbReference>
<evidence type="ECO:0000256" key="13">
    <source>
        <dbReference type="ARBA" id="ARBA00024209"/>
    </source>
</evidence>
<dbReference type="EC" id="2.3.2.27" evidence="4"/>
<keyword evidence="5" id="KW-0808">Transferase</keyword>
<keyword evidence="9" id="KW-0833">Ubl conjugation pathway</keyword>
<evidence type="ECO:0000256" key="10">
    <source>
        <dbReference type="ARBA" id="ARBA00022833"/>
    </source>
</evidence>
<evidence type="ECO:0000259" key="16">
    <source>
        <dbReference type="PROSITE" id="PS50089"/>
    </source>
</evidence>
<keyword evidence="11 15" id="KW-1133">Transmembrane helix</keyword>
<organism evidence="17 18">
    <name type="scientific">Clitoria ternatea</name>
    <name type="common">Butterfly pea</name>
    <dbReference type="NCBI Taxonomy" id="43366"/>
    <lineage>
        <taxon>Eukaryota</taxon>
        <taxon>Viridiplantae</taxon>
        <taxon>Streptophyta</taxon>
        <taxon>Embryophyta</taxon>
        <taxon>Tracheophyta</taxon>
        <taxon>Spermatophyta</taxon>
        <taxon>Magnoliopsida</taxon>
        <taxon>eudicotyledons</taxon>
        <taxon>Gunneridae</taxon>
        <taxon>Pentapetalae</taxon>
        <taxon>rosids</taxon>
        <taxon>fabids</taxon>
        <taxon>Fabales</taxon>
        <taxon>Fabaceae</taxon>
        <taxon>Papilionoideae</taxon>
        <taxon>50 kb inversion clade</taxon>
        <taxon>NPAAA clade</taxon>
        <taxon>indigoferoid/millettioid clade</taxon>
        <taxon>Phaseoleae</taxon>
        <taxon>Clitoria</taxon>
    </lineage>
</organism>
<comment type="catalytic activity">
    <reaction evidence="1">
        <text>S-ubiquitinyl-[E2 ubiquitin-conjugating enzyme]-L-cysteine + [acceptor protein]-L-lysine = [E2 ubiquitin-conjugating enzyme]-L-cysteine + N(6)-ubiquitinyl-[acceptor protein]-L-lysine.</text>
        <dbReference type="EC" id="2.3.2.27"/>
    </reaction>
</comment>
<dbReference type="InterPro" id="IPR044600">
    <property type="entry name" value="ATL1/ATL16-like"/>
</dbReference>
<evidence type="ECO:0000256" key="9">
    <source>
        <dbReference type="ARBA" id="ARBA00022786"/>
    </source>
</evidence>
<keyword evidence="18" id="KW-1185">Reference proteome</keyword>
<dbReference type="InterPro" id="IPR001841">
    <property type="entry name" value="Znf_RING"/>
</dbReference>
<evidence type="ECO:0000256" key="14">
    <source>
        <dbReference type="PROSITE-ProRule" id="PRU00175"/>
    </source>
</evidence>
<keyword evidence="12 15" id="KW-0472">Membrane</keyword>
<name>A0AAN9IRU4_CLITE</name>
<dbReference type="GO" id="GO:0061630">
    <property type="term" value="F:ubiquitin protein ligase activity"/>
    <property type="evidence" value="ECO:0007669"/>
    <property type="project" value="UniProtKB-EC"/>
</dbReference>
<comment type="similarity">
    <text evidence="13">Belongs to the RING-type zinc finger family. ATL subfamily.</text>
</comment>
<protein>
    <recommendedName>
        <fullName evidence="4">RING-type E3 ubiquitin transferase</fullName>
        <ecNumber evidence="4">2.3.2.27</ecNumber>
    </recommendedName>
</protein>
<evidence type="ECO:0000256" key="2">
    <source>
        <dbReference type="ARBA" id="ARBA00004167"/>
    </source>
</evidence>
<dbReference type="InterPro" id="IPR013083">
    <property type="entry name" value="Znf_RING/FYVE/PHD"/>
</dbReference>
<comment type="subcellular location">
    <subcellularLocation>
        <location evidence="2">Membrane</location>
        <topology evidence="2">Single-pass membrane protein</topology>
    </subcellularLocation>
</comment>
<gene>
    <name evidence="17" type="ORF">RJT34_19710</name>
</gene>
<dbReference type="PANTHER" id="PTHR46913">
    <property type="entry name" value="RING-H2 FINGER PROTEIN ATL16"/>
    <property type="match status" value="1"/>
</dbReference>
<evidence type="ECO:0000256" key="12">
    <source>
        <dbReference type="ARBA" id="ARBA00023136"/>
    </source>
</evidence>
<evidence type="ECO:0000256" key="6">
    <source>
        <dbReference type="ARBA" id="ARBA00022692"/>
    </source>
</evidence>
<keyword evidence="7" id="KW-0479">Metal-binding</keyword>
<dbReference type="Proteomes" id="UP001359559">
    <property type="component" value="Unassembled WGS sequence"/>
</dbReference>
<keyword evidence="10" id="KW-0862">Zinc</keyword>
<dbReference type="EMBL" id="JAYKXN010000005">
    <property type="protein sequence ID" value="KAK7284956.1"/>
    <property type="molecule type" value="Genomic_DNA"/>
</dbReference>
<dbReference type="GO" id="GO:0016567">
    <property type="term" value="P:protein ubiquitination"/>
    <property type="evidence" value="ECO:0007669"/>
    <property type="project" value="InterPro"/>
</dbReference>
<keyword evidence="6 15" id="KW-0812">Transmembrane</keyword>
<comment type="pathway">
    <text evidence="3">Protein modification; protein ubiquitination.</text>
</comment>
<dbReference type="Gene3D" id="3.30.40.10">
    <property type="entry name" value="Zinc/RING finger domain, C3HC4 (zinc finger)"/>
    <property type="match status" value="1"/>
</dbReference>
<evidence type="ECO:0000256" key="7">
    <source>
        <dbReference type="ARBA" id="ARBA00022723"/>
    </source>
</evidence>
<dbReference type="CDD" id="cd16454">
    <property type="entry name" value="RING-H2_PA-TM-RING"/>
    <property type="match status" value="1"/>
</dbReference>
<evidence type="ECO:0000256" key="5">
    <source>
        <dbReference type="ARBA" id="ARBA00022679"/>
    </source>
</evidence>
<evidence type="ECO:0000256" key="11">
    <source>
        <dbReference type="ARBA" id="ARBA00022989"/>
    </source>
</evidence>
<evidence type="ECO:0000313" key="17">
    <source>
        <dbReference type="EMBL" id="KAK7284956.1"/>
    </source>
</evidence>
<sequence length="274" mass="30865">METIVTPLVIPITGIICSTVAVIVYRCIFLKRFVRSQREQHNDDVNNHTENNGVKEEILEKIPVFSISTQTPFFKDHDECSICLALLEDGDQVRLLPSCNHAFHRPCIDAWFMDHANCPVCRSQITCDHCKLPVPVMASENVGAEEQRISHVQGNNINNNNNNNIPNDDHLQLPRPVLVHSVSLSSYVRKKPRALIMGLQRSLSLDQWSSSNSYIAITIQRDEGEASTSASSTREVLMSQRNYRHLDHLSSVLMRSLSQFQNNGSGKYSATLPN</sequence>
<feature type="domain" description="RING-type" evidence="16">
    <location>
        <begin position="80"/>
        <end position="122"/>
    </location>
</feature>
<dbReference type="AlphaFoldDB" id="A0AAN9IRU4"/>
<dbReference type="SUPFAM" id="SSF57850">
    <property type="entry name" value="RING/U-box"/>
    <property type="match status" value="1"/>
</dbReference>
<dbReference type="PROSITE" id="PS50089">
    <property type="entry name" value="ZF_RING_2"/>
    <property type="match status" value="1"/>
</dbReference>
<accession>A0AAN9IRU4</accession>
<dbReference type="Pfam" id="PF13639">
    <property type="entry name" value="zf-RING_2"/>
    <property type="match status" value="1"/>
</dbReference>
<dbReference type="GO" id="GO:0016020">
    <property type="term" value="C:membrane"/>
    <property type="evidence" value="ECO:0007669"/>
    <property type="project" value="UniProtKB-SubCell"/>
</dbReference>
<reference evidence="17 18" key="1">
    <citation type="submission" date="2024-01" db="EMBL/GenBank/DDBJ databases">
        <title>The genomes of 5 underutilized Papilionoideae crops provide insights into root nodulation and disease resistance.</title>
        <authorList>
            <person name="Yuan L."/>
        </authorList>
    </citation>
    <scope>NUCLEOTIDE SEQUENCE [LARGE SCALE GENOMIC DNA]</scope>
    <source>
        <strain evidence="17">LY-2023</strain>
        <tissue evidence="17">Leaf</tissue>
    </source>
</reference>